<dbReference type="Gene3D" id="3.90.960.10">
    <property type="entry name" value="YbaK/aminoacyl-tRNA synthetase-associated domain"/>
    <property type="match status" value="1"/>
</dbReference>
<comment type="similarity">
    <text evidence="1 4">Belongs to the prolyl-tRNA editing family. YbaK/EbsC subfamily.</text>
</comment>
<comment type="caution">
    <text evidence="6">The sequence shown here is derived from an EMBL/GenBank/DDBJ whole genome shotgun (WGS) entry which is preliminary data.</text>
</comment>
<organism evidence="6 7">
    <name type="scientific">Inhella inkyongensis</name>
    <dbReference type="NCBI Taxonomy" id="392593"/>
    <lineage>
        <taxon>Bacteria</taxon>
        <taxon>Pseudomonadati</taxon>
        <taxon>Pseudomonadota</taxon>
        <taxon>Betaproteobacteria</taxon>
        <taxon>Burkholderiales</taxon>
        <taxon>Sphaerotilaceae</taxon>
        <taxon>Inhella</taxon>
    </lineage>
</organism>
<dbReference type="GO" id="GO:0002161">
    <property type="term" value="F:aminoacyl-tRNA deacylase activity"/>
    <property type="evidence" value="ECO:0007669"/>
    <property type="project" value="InterPro"/>
</dbReference>
<dbReference type="PIRSF" id="PIRSF006181">
    <property type="entry name" value="EbsC_YbaK"/>
    <property type="match status" value="1"/>
</dbReference>
<dbReference type="Proteomes" id="UP000554837">
    <property type="component" value="Unassembled WGS sequence"/>
</dbReference>
<accession>A0A840S413</accession>
<name>A0A840S413_9BURK</name>
<keyword evidence="2 4" id="KW-0648">Protein biosynthesis</keyword>
<keyword evidence="3 4" id="KW-0456">Lyase</keyword>
<evidence type="ECO:0000313" key="7">
    <source>
        <dbReference type="Proteomes" id="UP000554837"/>
    </source>
</evidence>
<dbReference type="CDD" id="cd00002">
    <property type="entry name" value="YbaK_deacylase"/>
    <property type="match status" value="1"/>
</dbReference>
<reference evidence="6 7" key="1">
    <citation type="submission" date="2020-08" db="EMBL/GenBank/DDBJ databases">
        <title>Genomic Encyclopedia of Type Strains, Phase IV (KMG-IV): sequencing the most valuable type-strain genomes for metagenomic binning, comparative biology and taxonomic classification.</title>
        <authorList>
            <person name="Goeker M."/>
        </authorList>
    </citation>
    <scope>NUCLEOTIDE SEQUENCE [LARGE SCALE GENOMIC DNA]</scope>
    <source>
        <strain evidence="6 7">DSM 23958</strain>
    </source>
</reference>
<dbReference type="PANTHER" id="PTHR30411">
    <property type="entry name" value="CYTOPLASMIC PROTEIN"/>
    <property type="match status" value="1"/>
</dbReference>
<dbReference type="InterPro" id="IPR036754">
    <property type="entry name" value="YbaK/aa-tRNA-synt-asso_dom_sf"/>
</dbReference>
<dbReference type="EMBL" id="JACHHO010000002">
    <property type="protein sequence ID" value="MBB5204292.1"/>
    <property type="molecule type" value="Genomic_DNA"/>
</dbReference>
<keyword evidence="7" id="KW-1185">Reference proteome</keyword>
<evidence type="ECO:0000256" key="2">
    <source>
        <dbReference type="ARBA" id="ARBA00022917"/>
    </source>
</evidence>
<dbReference type="Pfam" id="PF04073">
    <property type="entry name" value="tRNA_edit"/>
    <property type="match status" value="1"/>
</dbReference>
<gene>
    <name evidence="6" type="ORF">HNQ51_001606</name>
</gene>
<dbReference type="PANTHER" id="PTHR30411:SF0">
    <property type="entry name" value="CYS-TRNA(PRO)_CYS-TRNA(CYS) DEACYLASE YBAK"/>
    <property type="match status" value="1"/>
</dbReference>
<dbReference type="OrthoDB" id="9809296at2"/>
<dbReference type="InterPro" id="IPR007214">
    <property type="entry name" value="YbaK/aa-tRNA-synth-assoc-dom"/>
</dbReference>
<evidence type="ECO:0000313" key="6">
    <source>
        <dbReference type="EMBL" id="MBB5204292.1"/>
    </source>
</evidence>
<dbReference type="GO" id="GO:0016829">
    <property type="term" value="F:lyase activity"/>
    <property type="evidence" value="ECO:0007669"/>
    <property type="project" value="UniProtKB-KW"/>
</dbReference>
<evidence type="ECO:0000259" key="5">
    <source>
        <dbReference type="Pfam" id="PF04073"/>
    </source>
</evidence>
<dbReference type="SUPFAM" id="SSF55826">
    <property type="entry name" value="YbaK/ProRS associated domain"/>
    <property type="match status" value="1"/>
</dbReference>
<evidence type="ECO:0000256" key="4">
    <source>
        <dbReference type="PIRNR" id="PIRNR006181"/>
    </source>
</evidence>
<protein>
    <recommendedName>
        <fullName evidence="4">Cys-tRNA(Pro)/Cys-tRNA(Cys) deacylase</fullName>
        <ecNumber evidence="4">4.2.-.-</ecNumber>
    </recommendedName>
</protein>
<evidence type="ECO:0000256" key="1">
    <source>
        <dbReference type="ARBA" id="ARBA00009798"/>
    </source>
</evidence>
<dbReference type="RefSeq" id="WP_138856015.1">
    <property type="nucleotide sequence ID" value="NZ_CP040709.1"/>
</dbReference>
<sequence>MSKKTTHVSATPATPATTWLRAHGVPFTEHPYDYVEHGGTAESARQLGVDEHAVVKTLVMQDEAAKPLVVLMHGDCQVSLKELARQIPCKKVEPCKPEVAQRHSGYQVGGTSPFGLRKALPIYVQRTVLELPRICINGGRRGFLVGIEPQVLVNALGAREVDCASPQ</sequence>
<feature type="domain" description="YbaK/aminoacyl-tRNA synthetase-associated" evidence="5">
    <location>
        <begin position="41"/>
        <end position="153"/>
    </location>
</feature>
<dbReference type="InterPro" id="IPR004369">
    <property type="entry name" value="Prolyl-tRNA_editing_YbaK/EbsC"/>
</dbReference>
<evidence type="ECO:0000256" key="3">
    <source>
        <dbReference type="ARBA" id="ARBA00023239"/>
    </source>
</evidence>
<dbReference type="EC" id="4.2.-.-" evidence="4"/>
<dbReference type="AlphaFoldDB" id="A0A840S413"/>
<dbReference type="GO" id="GO:0006412">
    <property type="term" value="P:translation"/>
    <property type="evidence" value="ECO:0007669"/>
    <property type="project" value="UniProtKB-KW"/>
</dbReference>
<proteinExistence type="inferred from homology"/>